<accession>A0A445MUX0</accession>
<evidence type="ECO:0000313" key="2">
    <source>
        <dbReference type="EMBL" id="SPD73280.1"/>
    </source>
</evidence>
<dbReference type="InterPro" id="IPR029031">
    <property type="entry name" value="Gingipain_N_sf"/>
</dbReference>
<evidence type="ECO:0000259" key="1">
    <source>
        <dbReference type="Pfam" id="PF01364"/>
    </source>
</evidence>
<dbReference type="AlphaFoldDB" id="A0A445MUX0"/>
<dbReference type="InterPro" id="IPR001769">
    <property type="entry name" value="Gingipain"/>
</dbReference>
<gene>
    <name evidence="2" type="ORF">PITCH_A1770017</name>
</gene>
<protein>
    <recommendedName>
        <fullName evidence="1">Gingipain domain-containing protein</fullName>
    </recommendedName>
</protein>
<feature type="domain" description="Gingipain" evidence="1">
    <location>
        <begin position="449"/>
        <end position="856"/>
    </location>
</feature>
<organism evidence="2">
    <name type="scientific">uncultured Desulfobacterium sp</name>
    <dbReference type="NCBI Taxonomy" id="201089"/>
    <lineage>
        <taxon>Bacteria</taxon>
        <taxon>Pseudomonadati</taxon>
        <taxon>Thermodesulfobacteriota</taxon>
        <taxon>Desulfobacteria</taxon>
        <taxon>Desulfobacterales</taxon>
        <taxon>Desulfobacteriaceae</taxon>
        <taxon>Desulfobacterium</taxon>
        <taxon>environmental samples</taxon>
    </lineage>
</organism>
<reference evidence="2" key="1">
    <citation type="submission" date="2018-01" db="EMBL/GenBank/DDBJ databases">
        <authorList>
            <person name="Regsiter A."/>
            <person name="William W."/>
        </authorList>
    </citation>
    <scope>NUCLEOTIDE SEQUENCE</scope>
    <source>
        <strain evidence="2">TRIP AH-1</strain>
    </source>
</reference>
<dbReference type="Pfam" id="PF01364">
    <property type="entry name" value="Peptidase_C25"/>
    <property type="match status" value="2"/>
</dbReference>
<dbReference type="GO" id="GO:0008234">
    <property type="term" value="F:cysteine-type peptidase activity"/>
    <property type="evidence" value="ECO:0007669"/>
    <property type="project" value="InterPro"/>
</dbReference>
<dbReference type="GO" id="GO:0006508">
    <property type="term" value="P:proteolysis"/>
    <property type="evidence" value="ECO:0007669"/>
    <property type="project" value="InterPro"/>
</dbReference>
<proteinExistence type="predicted"/>
<dbReference type="Gene3D" id="3.40.50.1460">
    <property type="match status" value="1"/>
</dbReference>
<sequence>MNKQESTVTVNLFISASEIHMRHTPFGMRITCLDSFFEAAPGEPALPVRHVRVALPEGTHAIGVKARVQRTHNLTDRFTFVRPMFASRIQETSDGYRFSQQYAVPPVREAYEGIYRSTRGQIARLIATEGNGIAPTAIVAVNFINIGEEGNVVLYSEIELTLSYRPMALVKKSDAGRWTYRTRTSVDNAINPQDIEMKDFRFLGSPTVSEDMHAVPHTLRDVDYLIITDNTEWNARTIQPGGTVDTVMNKMMDVFNHLAKHKRQRGYRVHVARIAHIVAGQYGDFKTGARDLQEVLRNFLKDFCPRHGVEWVLLGGDTNIIPIRYAVISGGPWLCDFRNVTDEIPDDDRYFGQVEFRDDYLAMRVRQGKVGDIPPLFDDLPEEPDESRHELTMLRSGTFVHYDENSPIGGTSLCWFHTNYTFTEKAYTPTEWIRVEGPSEIINSEAMWYTRENRMPTDLYYSSLHGSTYNMPALHDWDLLNNGIYGQWTKTENLDGIVYESSVGLGRAPVRNADQAAVFCQKLIDYEMTPERPAEQQRFRNVVYVAEHVDRNYRRVQKYPGDPKYYFLPDLANSRTLIFAEVLGTGVIDAIITYKNEDTYRCIPFDMEAGQGRSGWHYVKSATDFSPSYEEILFNIKIPVVTQFVAVYSDDSGELDPLHFVLDGNELDAAIADTHELAVQVGEDFPLVDQRICLYTDEPDLGWTAGTGVTATVRHLTQKTLTESLQPGPHFVSLNGHGNWTGCCQMNGNFISTFNNGSKVFVVWAVSCSTSEIDQPNAFGKQMVRHPGGAAVAYVGFSRSSIGYPGPKCRLAFFDMLKQTRHLARLHDARLTMWPVDWVHRFDILSCTLYGDPEMPVFRDYRDAMPIYVGNRGTKELHEDRCPWVRYITRRAYFSSVEEGLSCGYDGCGFCLREYHTR</sequence>
<name>A0A445MUX0_9BACT</name>
<feature type="domain" description="Gingipain" evidence="1">
    <location>
        <begin position="250"/>
        <end position="360"/>
    </location>
</feature>
<dbReference type="Gene3D" id="3.40.50.10390">
    <property type="entry name" value="Gingipain r, domain 1"/>
    <property type="match status" value="1"/>
</dbReference>
<dbReference type="EMBL" id="OJIN01000087">
    <property type="protein sequence ID" value="SPD73280.1"/>
    <property type="molecule type" value="Genomic_DNA"/>
</dbReference>